<dbReference type="EMBL" id="VJZA01000064">
    <property type="protein sequence ID" value="TVT18240.1"/>
    <property type="molecule type" value="Genomic_DNA"/>
</dbReference>
<feature type="chain" id="PRO_5022136200" description="GH64 domain-containing protein" evidence="1">
    <location>
        <begin position="32"/>
        <end position="312"/>
    </location>
</feature>
<feature type="domain" description="GH64" evidence="2">
    <location>
        <begin position="15"/>
        <end position="312"/>
    </location>
</feature>
<reference evidence="3 4" key="1">
    <citation type="submission" date="2019-07" db="EMBL/GenBank/DDBJ databases">
        <title>New species of Amycolatopsis and Streptomyces.</title>
        <authorList>
            <person name="Duangmal K."/>
            <person name="Teo W.F.A."/>
            <person name="Lipun K."/>
        </authorList>
    </citation>
    <scope>NUCLEOTIDE SEQUENCE [LARGE SCALE GENOMIC DNA]</scope>
    <source>
        <strain evidence="3 4">JCM 30562</strain>
    </source>
</reference>
<comment type="caution">
    <text evidence="3">The sequence shown here is derived from an EMBL/GenBank/DDBJ whole genome shotgun (WGS) entry which is preliminary data.</text>
</comment>
<dbReference type="OrthoDB" id="5513218at2"/>
<dbReference type="Pfam" id="PF16483">
    <property type="entry name" value="Glyco_hydro_64"/>
    <property type="match status" value="2"/>
</dbReference>
<dbReference type="Gene3D" id="2.60.110.10">
    <property type="entry name" value="Thaumatin"/>
    <property type="match status" value="2"/>
</dbReference>
<organism evidence="3 4">
    <name type="scientific">Amycolatopsis acidiphila</name>
    <dbReference type="NCBI Taxonomy" id="715473"/>
    <lineage>
        <taxon>Bacteria</taxon>
        <taxon>Bacillati</taxon>
        <taxon>Actinomycetota</taxon>
        <taxon>Actinomycetes</taxon>
        <taxon>Pseudonocardiales</taxon>
        <taxon>Pseudonocardiaceae</taxon>
        <taxon>Amycolatopsis</taxon>
    </lineage>
</organism>
<dbReference type="CDD" id="cd09214">
    <property type="entry name" value="GH64-like"/>
    <property type="match status" value="1"/>
</dbReference>
<accession>A0A558A1V4</accession>
<evidence type="ECO:0000313" key="4">
    <source>
        <dbReference type="Proteomes" id="UP000318578"/>
    </source>
</evidence>
<dbReference type="InterPro" id="IPR037398">
    <property type="entry name" value="Glyco_hydro_64_fam"/>
</dbReference>
<dbReference type="InterPro" id="IPR032477">
    <property type="entry name" value="Glyco_hydro_64"/>
</dbReference>
<dbReference type="Proteomes" id="UP000318578">
    <property type="component" value="Unassembled WGS sequence"/>
</dbReference>
<evidence type="ECO:0000313" key="3">
    <source>
        <dbReference type="EMBL" id="TVT18240.1"/>
    </source>
</evidence>
<gene>
    <name evidence="3" type="ORF">FNH06_28615</name>
</gene>
<sequence>MMVSARLRKNIRLASVLLALGLAALPAPALAAPADGAPPASFWGDPSTIPPAQNVLQVKVENHTNGQYPDSQVYWTFNGQTASIAQQPYVDMPANSAGRMYFHLGSPDGPYYDFIEFTVGPAQLNVNTTRVDRFGLKLALLVHGHDGSERVIGENYATFSETRDATFQRFQSSVPTEFKQLATDNAPYGIPSPGNDPVFQPGGQYANYFAAYAASVGDSSDSTAQIFGCSGTLATNAQLCAGINRHVAQLPVSQQSDPAAFYQAAPANYYAQFWHQNAIDGKQYGFPYDDYAEQSSFISMSNPQYMLVAVGW</sequence>
<keyword evidence="4" id="KW-1185">Reference proteome</keyword>
<dbReference type="AlphaFoldDB" id="A0A558A1V4"/>
<feature type="signal peptide" evidence="1">
    <location>
        <begin position="1"/>
        <end position="31"/>
    </location>
</feature>
<keyword evidence="1" id="KW-0732">Signal</keyword>
<name>A0A558A1V4_9PSEU</name>
<evidence type="ECO:0000256" key="1">
    <source>
        <dbReference type="SAM" id="SignalP"/>
    </source>
</evidence>
<dbReference type="InterPro" id="IPR037176">
    <property type="entry name" value="Osmotin/thaumatin-like_sf"/>
</dbReference>
<dbReference type="PROSITE" id="PS52006">
    <property type="entry name" value="GH64"/>
    <property type="match status" value="1"/>
</dbReference>
<protein>
    <recommendedName>
        <fullName evidence="2">GH64 domain-containing protein</fullName>
    </recommendedName>
</protein>
<dbReference type="PANTHER" id="PTHR38165:SF1">
    <property type="entry name" value="GLUCANASE B"/>
    <property type="match status" value="1"/>
</dbReference>
<evidence type="ECO:0000259" key="2">
    <source>
        <dbReference type="PROSITE" id="PS52006"/>
    </source>
</evidence>
<dbReference type="PANTHER" id="PTHR38165">
    <property type="match status" value="1"/>
</dbReference>
<proteinExistence type="predicted"/>